<organism evidence="2 3">
    <name type="scientific">Diplogelasinospora grovesii</name>
    <dbReference type="NCBI Taxonomy" id="303347"/>
    <lineage>
        <taxon>Eukaryota</taxon>
        <taxon>Fungi</taxon>
        <taxon>Dikarya</taxon>
        <taxon>Ascomycota</taxon>
        <taxon>Pezizomycotina</taxon>
        <taxon>Sordariomycetes</taxon>
        <taxon>Sordariomycetidae</taxon>
        <taxon>Sordariales</taxon>
        <taxon>Diplogelasinosporaceae</taxon>
        <taxon>Diplogelasinospora</taxon>
    </lineage>
</organism>
<dbReference type="AlphaFoldDB" id="A0AAN6MXJ7"/>
<keyword evidence="3" id="KW-1185">Reference proteome</keyword>
<accession>A0AAN6MXJ7</accession>
<name>A0AAN6MXJ7_9PEZI</name>
<keyword evidence="1" id="KW-1133">Transmembrane helix</keyword>
<feature type="non-terminal residue" evidence="2">
    <location>
        <position position="78"/>
    </location>
</feature>
<keyword evidence="1" id="KW-0472">Membrane</keyword>
<protein>
    <submittedName>
        <fullName evidence="2">Uncharacterized protein</fullName>
    </submittedName>
</protein>
<evidence type="ECO:0000256" key="1">
    <source>
        <dbReference type="SAM" id="Phobius"/>
    </source>
</evidence>
<proteinExistence type="predicted"/>
<comment type="caution">
    <text evidence="2">The sequence shown here is derived from an EMBL/GenBank/DDBJ whole genome shotgun (WGS) entry which is preliminary data.</text>
</comment>
<keyword evidence="1" id="KW-0812">Transmembrane</keyword>
<dbReference type="Proteomes" id="UP001303473">
    <property type="component" value="Unassembled WGS sequence"/>
</dbReference>
<feature type="transmembrane region" description="Helical" evidence="1">
    <location>
        <begin position="55"/>
        <end position="72"/>
    </location>
</feature>
<feature type="transmembrane region" description="Helical" evidence="1">
    <location>
        <begin position="20"/>
        <end position="43"/>
    </location>
</feature>
<reference evidence="3" key="1">
    <citation type="journal article" date="2023" name="Mol. Phylogenet. Evol.">
        <title>Genome-scale phylogeny and comparative genomics of the fungal order Sordariales.</title>
        <authorList>
            <person name="Hensen N."/>
            <person name="Bonometti L."/>
            <person name="Westerberg I."/>
            <person name="Brannstrom I.O."/>
            <person name="Guillou S."/>
            <person name="Cros-Aarteil S."/>
            <person name="Calhoun S."/>
            <person name="Haridas S."/>
            <person name="Kuo A."/>
            <person name="Mondo S."/>
            <person name="Pangilinan J."/>
            <person name="Riley R."/>
            <person name="LaButti K."/>
            <person name="Andreopoulos B."/>
            <person name="Lipzen A."/>
            <person name="Chen C."/>
            <person name="Yan M."/>
            <person name="Daum C."/>
            <person name="Ng V."/>
            <person name="Clum A."/>
            <person name="Steindorff A."/>
            <person name="Ohm R.A."/>
            <person name="Martin F."/>
            <person name="Silar P."/>
            <person name="Natvig D.O."/>
            <person name="Lalanne C."/>
            <person name="Gautier V."/>
            <person name="Ament-Velasquez S.L."/>
            <person name="Kruys A."/>
            <person name="Hutchinson M.I."/>
            <person name="Powell A.J."/>
            <person name="Barry K."/>
            <person name="Miller A.N."/>
            <person name="Grigoriev I.V."/>
            <person name="Debuchy R."/>
            <person name="Gladieux P."/>
            <person name="Hiltunen Thoren M."/>
            <person name="Johannesson H."/>
        </authorList>
    </citation>
    <scope>NUCLEOTIDE SEQUENCE [LARGE SCALE GENOMIC DNA]</scope>
    <source>
        <strain evidence="3">CBS 340.73</strain>
    </source>
</reference>
<evidence type="ECO:0000313" key="3">
    <source>
        <dbReference type="Proteomes" id="UP001303473"/>
    </source>
</evidence>
<gene>
    <name evidence="2" type="ORF">QBC46DRAFT_398961</name>
</gene>
<dbReference type="EMBL" id="MU853961">
    <property type="protein sequence ID" value="KAK3934784.1"/>
    <property type="molecule type" value="Genomic_DNA"/>
</dbReference>
<evidence type="ECO:0000313" key="2">
    <source>
        <dbReference type="EMBL" id="KAK3934784.1"/>
    </source>
</evidence>
<sequence length="78" mass="8969">MAHIWMDNFGRKGGKATERFLFWALAVCVHREIWAYTICIWQTGWSGFAARLPIWIPSPTSLGVFFYFNIVTKGVSVI</sequence>